<evidence type="ECO:0000256" key="1">
    <source>
        <dbReference type="SAM" id="MobiDB-lite"/>
    </source>
</evidence>
<protein>
    <recommendedName>
        <fullName evidence="4">Polymerase nucleotidyl transferase domain-containing protein</fullName>
    </recommendedName>
</protein>
<dbReference type="Proteomes" id="UP001596407">
    <property type="component" value="Unassembled WGS sequence"/>
</dbReference>
<name>A0ABD5WMZ2_9EURY</name>
<organism evidence="2 3">
    <name type="scientific">Halorussus caseinilyticus</name>
    <dbReference type="NCBI Taxonomy" id="3034025"/>
    <lineage>
        <taxon>Archaea</taxon>
        <taxon>Methanobacteriati</taxon>
        <taxon>Methanobacteriota</taxon>
        <taxon>Stenosarchaea group</taxon>
        <taxon>Halobacteria</taxon>
        <taxon>Halobacteriales</taxon>
        <taxon>Haladaptataceae</taxon>
        <taxon>Halorussus</taxon>
    </lineage>
</organism>
<evidence type="ECO:0008006" key="4">
    <source>
        <dbReference type="Google" id="ProtNLM"/>
    </source>
</evidence>
<gene>
    <name evidence="2" type="ORF">ACFQJ6_19425</name>
</gene>
<proteinExistence type="predicted"/>
<dbReference type="RefSeq" id="WP_276280094.1">
    <property type="nucleotide sequence ID" value="NZ_CP119809.1"/>
</dbReference>
<sequence>MSDVARAVFRERAPLVDLDEFTEMIVSEVVTDELLSRTESIWLIGSFTNPGKEIDTNKFEWSDLDVYVAVSDWEFSQAATNMLIAEPSEPTPKGVPTEHGPEKWDDRLAGPKRWNCSVTEAWEQLPECARETIRKSAQKGFFRNHEEFENREVRYLDLFVGSRDQLMGQRERGRQSRADALPGFCIWESDE</sequence>
<dbReference type="EMBL" id="JBHSZH010000005">
    <property type="protein sequence ID" value="MFC7081937.1"/>
    <property type="molecule type" value="Genomic_DNA"/>
</dbReference>
<evidence type="ECO:0000313" key="2">
    <source>
        <dbReference type="EMBL" id="MFC7081937.1"/>
    </source>
</evidence>
<comment type="caution">
    <text evidence="2">The sequence shown here is derived from an EMBL/GenBank/DDBJ whole genome shotgun (WGS) entry which is preliminary data.</text>
</comment>
<dbReference type="AlphaFoldDB" id="A0ABD5WMZ2"/>
<accession>A0ABD5WMZ2</accession>
<keyword evidence="3" id="KW-1185">Reference proteome</keyword>
<dbReference type="GeneID" id="79304707"/>
<reference evidence="2 3" key="1">
    <citation type="journal article" date="2019" name="Int. J. Syst. Evol. Microbiol.">
        <title>The Global Catalogue of Microorganisms (GCM) 10K type strain sequencing project: providing services to taxonomists for standard genome sequencing and annotation.</title>
        <authorList>
            <consortium name="The Broad Institute Genomics Platform"/>
            <consortium name="The Broad Institute Genome Sequencing Center for Infectious Disease"/>
            <person name="Wu L."/>
            <person name="Ma J."/>
        </authorList>
    </citation>
    <scope>NUCLEOTIDE SEQUENCE [LARGE SCALE GENOMIC DNA]</scope>
    <source>
        <strain evidence="2 3">DT72</strain>
    </source>
</reference>
<feature type="region of interest" description="Disordered" evidence="1">
    <location>
        <begin position="86"/>
        <end position="106"/>
    </location>
</feature>
<evidence type="ECO:0000313" key="3">
    <source>
        <dbReference type="Proteomes" id="UP001596407"/>
    </source>
</evidence>